<feature type="domain" description="HTH luxR-type" evidence="1">
    <location>
        <begin position="1"/>
        <end position="57"/>
    </location>
</feature>
<name>A0A2T0UHA6_9ACTN</name>
<dbReference type="SMART" id="SM00421">
    <property type="entry name" value="HTH_LUXR"/>
    <property type="match status" value="1"/>
</dbReference>
<protein>
    <submittedName>
        <fullName evidence="2">Regulatory LuxR family protein</fullName>
    </submittedName>
</protein>
<dbReference type="Gene3D" id="1.10.10.10">
    <property type="entry name" value="Winged helix-like DNA-binding domain superfamily/Winged helix DNA-binding domain"/>
    <property type="match status" value="1"/>
</dbReference>
<dbReference type="Proteomes" id="UP000238176">
    <property type="component" value="Unassembled WGS sequence"/>
</dbReference>
<organism evidence="2 3">
    <name type="scientific">Glycomyces artemisiae</name>
    <dbReference type="NCBI Taxonomy" id="1076443"/>
    <lineage>
        <taxon>Bacteria</taxon>
        <taxon>Bacillati</taxon>
        <taxon>Actinomycetota</taxon>
        <taxon>Actinomycetes</taxon>
        <taxon>Glycomycetales</taxon>
        <taxon>Glycomycetaceae</taxon>
        <taxon>Glycomyces</taxon>
    </lineage>
</organism>
<evidence type="ECO:0000313" key="3">
    <source>
        <dbReference type="Proteomes" id="UP000238176"/>
    </source>
</evidence>
<dbReference type="GO" id="GO:0006355">
    <property type="term" value="P:regulation of DNA-templated transcription"/>
    <property type="evidence" value="ECO:0007669"/>
    <property type="project" value="InterPro"/>
</dbReference>
<dbReference type="InterPro" id="IPR000792">
    <property type="entry name" value="Tscrpt_reg_LuxR_C"/>
</dbReference>
<dbReference type="AlphaFoldDB" id="A0A2T0UHA6"/>
<dbReference type="Pfam" id="PF00196">
    <property type="entry name" value="GerE"/>
    <property type="match status" value="1"/>
</dbReference>
<evidence type="ECO:0000313" key="2">
    <source>
        <dbReference type="EMBL" id="PRY57329.1"/>
    </source>
</evidence>
<dbReference type="InterPro" id="IPR036388">
    <property type="entry name" value="WH-like_DNA-bd_sf"/>
</dbReference>
<sequence>MLGLIAEGRSNQSIARGLYVSEAAVGKHVGSILAKLGLPPDEDTNRRVLAVLAYLRN</sequence>
<dbReference type="GO" id="GO:0003677">
    <property type="term" value="F:DNA binding"/>
    <property type="evidence" value="ECO:0007669"/>
    <property type="project" value="InterPro"/>
</dbReference>
<keyword evidence="3" id="KW-1185">Reference proteome</keyword>
<evidence type="ECO:0000259" key="1">
    <source>
        <dbReference type="PROSITE" id="PS50043"/>
    </source>
</evidence>
<dbReference type="SUPFAM" id="SSF46894">
    <property type="entry name" value="C-terminal effector domain of the bipartite response regulators"/>
    <property type="match status" value="1"/>
</dbReference>
<comment type="caution">
    <text evidence="2">The sequence shown here is derived from an EMBL/GenBank/DDBJ whole genome shotgun (WGS) entry which is preliminary data.</text>
</comment>
<reference evidence="2 3" key="1">
    <citation type="submission" date="2018-03" db="EMBL/GenBank/DDBJ databases">
        <title>Genomic Encyclopedia of Type Strains, Phase III (KMG-III): the genomes of soil and plant-associated and newly described type strains.</title>
        <authorList>
            <person name="Whitman W."/>
        </authorList>
    </citation>
    <scope>NUCLEOTIDE SEQUENCE [LARGE SCALE GENOMIC DNA]</scope>
    <source>
        <strain evidence="2 3">CGMCC 4.7067</strain>
    </source>
</reference>
<proteinExistence type="predicted"/>
<dbReference type="InterPro" id="IPR016032">
    <property type="entry name" value="Sig_transdc_resp-reg_C-effctor"/>
</dbReference>
<accession>A0A2T0UHA6</accession>
<gene>
    <name evidence="2" type="ORF">B0I28_107177</name>
</gene>
<dbReference type="PROSITE" id="PS50043">
    <property type="entry name" value="HTH_LUXR_2"/>
    <property type="match status" value="1"/>
</dbReference>
<dbReference type="EMBL" id="PVTJ01000007">
    <property type="protein sequence ID" value="PRY57329.1"/>
    <property type="molecule type" value="Genomic_DNA"/>
</dbReference>